<keyword evidence="8" id="KW-0625">Polysaccharide transport</keyword>
<dbReference type="InterPro" id="IPR049712">
    <property type="entry name" value="Poly_export"/>
</dbReference>
<evidence type="ECO:0000256" key="3">
    <source>
        <dbReference type="ARBA" id="ARBA00022448"/>
    </source>
</evidence>
<keyword evidence="12" id="KW-0564">Palmitate</keyword>
<sequence>MPVFRFKFLLMIYFLIHACISFAEDKNDFVLGAGDSIHITVFQNPDLTLDTRMPESGNITYPLIGLVNIGGLTIADAERKIARALKDGGFFQQPQVNIVLVTPGNQISILGQVSRPGRYALDTPKMRISDALALAGGASPTGSDTAVVIGTRENKPFRKVIDIASIFLDDKQDDNIQVIAGDEIYVHRPPVFYIYGEVQRPGSYRVERSMTVIQALAEGGGPTTRGTQRSIKLYRRNSAGEVVESTPSITQPIQADDVLYVRESLF</sequence>
<evidence type="ECO:0000256" key="8">
    <source>
        <dbReference type="ARBA" id="ARBA00023047"/>
    </source>
</evidence>
<evidence type="ECO:0000256" key="10">
    <source>
        <dbReference type="ARBA" id="ARBA00023114"/>
    </source>
</evidence>
<evidence type="ECO:0000256" key="12">
    <source>
        <dbReference type="ARBA" id="ARBA00023139"/>
    </source>
</evidence>
<keyword evidence="5" id="KW-0762">Sugar transport</keyword>
<dbReference type="GO" id="GO:0009279">
    <property type="term" value="C:cell outer membrane"/>
    <property type="evidence" value="ECO:0007669"/>
    <property type="project" value="UniProtKB-SubCell"/>
</dbReference>
<dbReference type="PANTHER" id="PTHR33619:SF3">
    <property type="entry name" value="POLYSACCHARIDE EXPORT PROTEIN GFCE-RELATED"/>
    <property type="match status" value="1"/>
</dbReference>
<feature type="domain" description="Polysaccharide export protein N-terminal" evidence="16">
    <location>
        <begin position="25"/>
        <end position="100"/>
    </location>
</feature>
<keyword evidence="6" id="KW-0812">Transmembrane</keyword>
<dbReference type="InterPro" id="IPR017478">
    <property type="entry name" value="Polysacc_export_EpsE"/>
</dbReference>
<keyword evidence="13" id="KW-0998">Cell outer membrane</keyword>
<accession>A0A8D5JXZ8</accession>
<dbReference type="Pfam" id="PF10531">
    <property type="entry name" value="SLBB"/>
    <property type="match status" value="1"/>
</dbReference>
<comment type="similarity">
    <text evidence="2">Belongs to the BexD/CtrA/VexA family.</text>
</comment>
<evidence type="ECO:0000256" key="11">
    <source>
        <dbReference type="ARBA" id="ARBA00023136"/>
    </source>
</evidence>
<feature type="domain" description="Soluble ligand binding" evidence="17">
    <location>
        <begin position="191"/>
        <end position="241"/>
    </location>
</feature>
<evidence type="ECO:0000256" key="5">
    <source>
        <dbReference type="ARBA" id="ARBA00022597"/>
    </source>
</evidence>
<dbReference type="InterPro" id="IPR019554">
    <property type="entry name" value="Soluble_ligand-bd"/>
</dbReference>
<dbReference type="Pfam" id="PF22461">
    <property type="entry name" value="SLBB_2"/>
    <property type="match status" value="1"/>
</dbReference>
<proteinExistence type="inferred from homology"/>
<comment type="subcellular location">
    <subcellularLocation>
        <location evidence="1">Cell outer membrane</location>
        <topology evidence="1">Multi-pass membrane protein</topology>
    </subcellularLocation>
</comment>
<dbReference type="EMBL" id="AP024110">
    <property type="protein sequence ID" value="BCM24237.1"/>
    <property type="molecule type" value="Genomic_DNA"/>
</dbReference>
<keyword evidence="14" id="KW-0449">Lipoprotein</keyword>
<dbReference type="Gene3D" id="3.10.560.10">
    <property type="entry name" value="Outer membrane lipoprotein wza domain like"/>
    <property type="match status" value="2"/>
</dbReference>
<dbReference type="NCBIfam" id="TIGR03028">
    <property type="entry name" value="EpsE"/>
    <property type="match status" value="1"/>
</dbReference>
<dbReference type="GO" id="GO:0015288">
    <property type="term" value="F:porin activity"/>
    <property type="evidence" value="ECO:0007669"/>
    <property type="project" value="UniProtKB-KW"/>
</dbReference>
<dbReference type="RefSeq" id="WP_225907068.1">
    <property type="nucleotide sequence ID" value="NZ_AP024110.1"/>
</dbReference>
<organism evidence="19 20">
    <name type="scientific">Methyloradius palustris</name>
    <dbReference type="NCBI Taxonomy" id="2778876"/>
    <lineage>
        <taxon>Bacteria</taxon>
        <taxon>Pseudomonadati</taxon>
        <taxon>Pseudomonadota</taxon>
        <taxon>Betaproteobacteria</taxon>
        <taxon>Nitrosomonadales</taxon>
        <taxon>Methylophilaceae</taxon>
        <taxon>Methyloradius</taxon>
    </lineage>
</organism>
<evidence type="ECO:0000256" key="14">
    <source>
        <dbReference type="ARBA" id="ARBA00023288"/>
    </source>
</evidence>
<evidence type="ECO:0000256" key="4">
    <source>
        <dbReference type="ARBA" id="ARBA00022452"/>
    </source>
</evidence>
<keyword evidence="4" id="KW-1134">Transmembrane beta strand</keyword>
<evidence type="ECO:0000259" key="16">
    <source>
        <dbReference type="Pfam" id="PF02563"/>
    </source>
</evidence>
<evidence type="ECO:0000259" key="18">
    <source>
        <dbReference type="Pfam" id="PF22461"/>
    </source>
</evidence>
<keyword evidence="3" id="KW-0813">Transport</keyword>
<evidence type="ECO:0000259" key="17">
    <source>
        <dbReference type="Pfam" id="PF10531"/>
    </source>
</evidence>
<dbReference type="GO" id="GO:0046930">
    <property type="term" value="C:pore complex"/>
    <property type="evidence" value="ECO:0007669"/>
    <property type="project" value="UniProtKB-KW"/>
</dbReference>
<evidence type="ECO:0000313" key="20">
    <source>
        <dbReference type="Proteomes" id="UP000826722"/>
    </source>
</evidence>
<gene>
    <name evidence="19" type="ORF">ZMTM_04960</name>
</gene>
<feature type="domain" description="SLBB" evidence="18">
    <location>
        <begin position="106"/>
        <end position="185"/>
    </location>
</feature>
<keyword evidence="20" id="KW-1185">Reference proteome</keyword>
<dbReference type="PANTHER" id="PTHR33619">
    <property type="entry name" value="POLYSACCHARIDE EXPORT PROTEIN GFCE-RELATED"/>
    <property type="match status" value="1"/>
</dbReference>
<evidence type="ECO:0000256" key="13">
    <source>
        <dbReference type="ARBA" id="ARBA00023237"/>
    </source>
</evidence>
<dbReference type="GO" id="GO:0006811">
    <property type="term" value="P:monoatomic ion transport"/>
    <property type="evidence" value="ECO:0007669"/>
    <property type="project" value="UniProtKB-KW"/>
</dbReference>
<reference evidence="19" key="1">
    <citation type="journal article" date="2021" name="Arch. Microbiol.">
        <title>Methyloradius palustris gen. nov., sp. nov., a methanol-oxidizing bacterium isolated from snow.</title>
        <authorList>
            <person name="Miyadera T."/>
            <person name="Kojima H."/>
            <person name="Fukui M."/>
        </authorList>
    </citation>
    <scope>NUCLEOTIDE SEQUENCE</scope>
    <source>
        <strain evidence="19">Zm11</strain>
    </source>
</reference>
<keyword evidence="7 15" id="KW-0732">Signal</keyword>
<evidence type="ECO:0000313" key="19">
    <source>
        <dbReference type="EMBL" id="BCM24237.1"/>
    </source>
</evidence>
<evidence type="ECO:0000256" key="7">
    <source>
        <dbReference type="ARBA" id="ARBA00022729"/>
    </source>
</evidence>
<keyword evidence="11" id="KW-0472">Membrane</keyword>
<evidence type="ECO:0000256" key="6">
    <source>
        <dbReference type="ARBA" id="ARBA00022692"/>
    </source>
</evidence>
<feature type="chain" id="PRO_5034186594" description="Polysaccharide export protein EpsE" evidence="15">
    <location>
        <begin position="24"/>
        <end position="266"/>
    </location>
</feature>
<evidence type="ECO:0000256" key="9">
    <source>
        <dbReference type="ARBA" id="ARBA00023065"/>
    </source>
</evidence>
<name>A0A8D5JXZ8_9PROT</name>
<keyword evidence="10" id="KW-0626">Porin</keyword>
<dbReference type="Pfam" id="PF02563">
    <property type="entry name" value="Poly_export"/>
    <property type="match status" value="1"/>
</dbReference>
<dbReference type="Proteomes" id="UP000826722">
    <property type="component" value="Chromosome"/>
</dbReference>
<evidence type="ECO:0000256" key="15">
    <source>
        <dbReference type="SAM" id="SignalP"/>
    </source>
</evidence>
<dbReference type="InterPro" id="IPR054765">
    <property type="entry name" value="SLBB_dom"/>
</dbReference>
<keyword evidence="9" id="KW-0406">Ion transport</keyword>
<dbReference type="KEGG" id="mpau:ZMTM_04960"/>
<dbReference type="GO" id="GO:0015159">
    <property type="term" value="F:polysaccharide transmembrane transporter activity"/>
    <property type="evidence" value="ECO:0007669"/>
    <property type="project" value="InterPro"/>
</dbReference>
<protein>
    <recommendedName>
        <fullName evidence="21">Polysaccharide export protein EpsE</fullName>
    </recommendedName>
</protein>
<feature type="signal peptide" evidence="15">
    <location>
        <begin position="1"/>
        <end position="23"/>
    </location>
</feature>
<dbReference type="AlphaFoldDB" id="A0A8D5JXZ8"/>
<dbReference type="InterPro" id="IPR003715">
    <property type="entry name" value="Poly_export_N"/>
</dbReference>
<evidence type="ECO:0000256" key="1">
    <source>
        <dbReference type="ARBA" id="ARBA00004571"/>
    </source>
</evidence>
<evidence type="ECO:0000256" key="2">
    <source>
        <dbReference type="ARBA" id="ARBA00009450"/>
    </source>
</evidence>
<evidence type="ECO:0008006" key="21">
    <source>
        <dbReference type="Google" id="ProtNLM"/>
    </source>
</evidence>